<dbReference type="AlphaFoldDB" id="A0AAV4UB80"/>
<evidence type="ECO:0000313" key="1">
    <source>
        <dbReference type="EMBL" id="GIY55028.1"/>
    </source>
</evidence>
<reference evidence="1 2" key="1">
    <citation type="submission" date="2021-06" db="EMBL/GenBank/DDBJ databases">
        <title>Caerostris extrusa draft genome.</title>
        <authorList>
            <person name="Kono N."/>
            <person name="Arakawa K."/>
        </authorList>
    </citation>
    <scope>NUCLEOTIDE SEQUENCE [LARGE SCALE GENOMIC DNA]</scope>
</reference>
<comment type="caution">
    <text evidence="1">The sequence shown here is derived from an EMBL/GenBank/DDBJ whole genome shotgun (WGS) entry which is preliminary data.</text>
</comment>
<sequence>ELQNLKSVKKWKNKRK</sequence>
<name>A0AAV4UB80_CAEEX</name>
<keyword evidence="2" id="KW-1185">Reference proteome</keyword>
<protein>
    <submittedName>
        <fullName evidence="1">Uncharacterized protein</fullName>
    </submittedName>
</protein>
<dbReference type="EMBL" id="BPLR01012594">
    <property type="protein sequence ID" value="GIY55028.1"/>
    <property type="molecule type" value="Genomic_DNA"/>
</dbReference>
<gene>
    <name evidence="1" type="ORF">CEXT_111261</name>
</gene>
<dbReference type="Proteomes" id="UP001054945">
    <property type="component" value="Unassembled WGS sequence"/>
</dbReference>
<organism evidence="1 2">
    <name type="scientific">Caerostris extrusa</name>
    <name type="common">Bark spider</name>
    <name type="synonym">Caerostris bankana</name>
    <dbReference type="NCBI Taxonomy" id="172846"/>
    <lineage>
        <taxon>Eukaryota</taxon>
        <taxon>Metazoa</taxon>
        <taxon>Ecdysozoa</taxon>
        <taxon>Arthropoda</taxon>
        <taxon>Chelicerata</taxon>
        <taxon>Arachnida</taxon>
        <taxon>Araneae</taxon>
        <taxon>Araneomorphae</taxon>
        <taxon>Entelegynae</taxon>
        <taxon>Araneoidea</taxon>
        <taxon>Araneidae</taxon>
        <taxon>Caerostris</taxon>
    </lineage>
</organism>
<accession>A0AAV4UB80</accession>
<proteinExistence type="predicted"/>
<feature type="non-terminal residue" evidence="1">
    <location>
        <position position="1"/>
    </location>
</feature>
<evidence type="ECO:0000313" key="2">
    <source>
        <dbReference type="Proteomes" id="UP001054945"/>
    </source>
</evidence>